<reference evidence="8" key="1">
    <citation type="journal article" date="2023" name="Mol. Phylogenet. Evol.">
        <title>Genome-scale phylogeny and comparative genomics of the fungal order Sordariales.</title>
        <authorList>
            <person name="Hensen N."/>
            <person name="Bonometti L."/>
            <person name="Westerberg I."/>
            <person name="Brannstrom I.O."/>
            <person name="Guillou S."/>
            <person name="Cros-Aarteil S."/>
            <person name="Calhoun S."/>
            <person name="Haridas S."/>
            <person name="Kuo A."/>
            <person name="Mondo S."/>
            <person name="Pangilinan J."/>
            <person name="Riley R."/>
            <person name="LaButti K."/>
            <person name="Andreopoulos B."/>
            <person name="Lipzen A."/>
            <person name="Chen C."/>
            <person name="Yan M."/>
            <person name="Daum C."/>
            <person name="Ng V."/>
            <person name="Clum A."/>
            <person name="Steindorff A."/>
            <person name="Ohm R.A."/>
            <person name="Martin F."/>
            <person name="Silar P."/>
            <person name="Natvig D.O."/>
            <person name="Lalanne C."/>
            <person name="Gautier V."/>
            <person name="Ament-Velasquez S.L."/>
            <person name="Kruys A."/>
            <person name="Hutchinson M.I."/>
            <person name="Powell A.J."/>
            <person name="Barry K."/>
            <person name="Miller A.N."/>
            <person name="Grigoriev I.V."/>
            <person name="Debuchy R."/>
            <person name="Gladieux P."/>
            <person name="Hiltunen Thoren M."/>
            <person name="Johannesson H."/>
        </authorList>
    </citation>
    <scope>NUCLEOTIDE SEQUENCE</scope>
    <source>
        <strain evidence="8">CBS 359.72</strain>
    </source>
</reference>
<dbReference type="GO" id="GO:0000978">
    <property type="term" value="F:RNA polymerase II cis-regulatory region sequence-specific DNA binding"/>
    <property type="evidence" value="ECO:0007669"/>
    <property type="project" value="TreeGrafter"/>
</dbReference>
<dbReference type="AlphaFoldDB" id="A0AAN7CP26"/>
<comment type="caution">
    <text evidence="8">The sequence shown here is derived from an EMBL/GenBank/DDBJ whole genome shotgun (WGS) entry which is preliminary data.</text>
</comment>
<dbReference type="PANTHER" id="PTHR31944">
    <property type="entry name" value="HEME-RESPONSIVE ZINC FINGER TRANSCRIPTION FACTOR HAP1"/>
    <property type="match status" value="1"/>
</dbReference>
<evidence type="ECO:0000313" key="9">
    <source>
        <dbReference type="Proteomes" id="UP001303647"/>
    </source>
</evidence>
<reference evidence="8" key="2">
    <citation type="submission" date="2023-05" db="EMBL/GenBank/DDBJ databases">
        <authorList>
            <consortium name="Lawrence Berkeley National Laboratory"/>
            <person name="Steindorff A."/>
            <person name="Hensen N."/>
            <person name="Bonometti L."/>
            <person name="Westerberg I."/>
            <person name="Brannstrom I.O."/>
            <person name="Guillou S."/>
            <person name="Cros-Aarteil S."/>
            <person name="Calhoun S."/>
            <person name="Haridas S."/>
            <person name="Kuo A."/>
            <person name="Mondo S."/>
            <person name="Pangilinan J."/>
            <person name="Riley R."/>
            <person name="Labutti K."/>
            <person name="Andreopoulos B."/>
            <person name="Lipzen A."/>
            <person name="Chen C."/>
            <person name="Yanf M."/>
            <person name="Daum C."/>
            <person name="Ng V."/>
            <person name="Clum A."/>
            <person name="Ohm R."/>
            <person name="Martin F."/>
            <person name="Silar P."/>
            <person name="Natvig D."/>
            <person name="Lalanne C."/>
            <person name="Gautier V."/>
            <person name="Ament-Velasquez S.L."/>
            <person name="Kruys A."/>
            <person name="Hutchinson M.I."/>
            <person name="Powell A.J."/>
            <person name="Barry K."/>
            <person name="Miller A.N."/>
            <person name="Grigoriev I.V."/>
            <person name="Debuchy R."/>
            <person name="Gladieux P."/>
            <person name="Thoren M.H."/>
            <person name="Johannesson H."/>
        </authorList>
    </citation>
    <scope>NUCLEOTIDE SEQUENCE</scope>
    <source>
        <strain evidence="8">CBS 359.72</strain>
    </source>
</reference>
<dbReference type="Pfam" id="PF04082">
    <property type="entry name" value="Fungal_trans"/>
    <property type="match status" value="1"/>
</dbReference>
<evidence type="ECO:0000256" key="5">
    <source>
        <dbReference type="ARBA" id="ARBA00023163"/>
    </source>
</evidence>
<proteinExistence type="predicted"/>
<evidence type="ECO:0000256" key="2">
    <source>
        <dbReference type="ARBA" id="ARBA00022833"/>
    </source>
</evidence>
<dbReference type="SMART" id="SM00906">
    <property type="entry name" value="Fungal_trans"/>
    <property type="match status" value="1"/>
</dbReference>
<evidence type="ECO:0000313" key="8">
    <source>
        <dbReference type="EMBL" id="KAK4245305.1"/>
    </source>
</evidence>
<evidence type="ECO:0000256" key="6">
    <source>
        <dbReference type="ARBA" id="ARBA00023242"/>
    </source>
</evidence>
<keyword evidence="1" id="KW-0479">Metal-binding</keyword>
<accession>A0AAN7CP26</accession>
<dbReference type="Proteomes" id="UP001303647">
    <property type="component" value="Unassembled WGS sequence"/>
</dbReference>
<keyword evidence="9" id="KW-1185">Reference proteome</keyword>
<evidence type="ECO:0000256" key="4">
    <source>
        <dbReference type="ARBA" id="ARBA00023125"/>
    </source>
</evidence>
<keyword evidence="4" id="KW-0238">DNA-binding</keyword>
<dbReference type="PANTHER" id="PTHR31944:SF131">
    <property type="entry name" value="HEME-RESPONSIVE ZINC FINGER TRANSCRIPTION FACTOR HAP1"/>
    <property type="match status" value="1"/>
</dbReference>
<keyword evidence="6" id="KW-0539">Nucleus</keyword>
<dbReference type="GO" id="GO:0001228">
    <property type="term" value="F:DNA-binding transcription activator activity, RNA polymerase II-specific"/>
    <property type="evidence" value="ECO:0007669"/>
    <property type="project" value="TreeGrafter"/>
</dbReference>
<evidence type="ECO:0000256" key="3">
    <source>
        <dbReference type="ARBA" id="ARBA00023015"/>
    </source>
</evidence>
<organism evidence="8 9">
    <name type="scientific">Corynascus novoguineensis</name>
    <dbReference type="NCBI Taxonomy" id="1126955"/>
    <lineage>
        <taxon>Eukaryota</taxon>
        <taxon>Fungi</taxon>
        <taxon>Dikarya</taxon>
        <taxon>Ascomycota</taxon>
        <taxon>Pezizomycotina</taxon>
        <taxon>Sordariomycetes</taxon>
        <taxon>Sordariomycetidae</taxon>
        <taxon>Sordariales</taxon>
        <taxon>Chaetomiaceae</taxon>
        <taxon>Corynascus</taxon>
    </lineage>
</organism>
<name>A0AAN7CP26_9PEZI</name>
<dbReference type="GO" id="GO:0005634">
    <property type="term" value="C:nucleus"/>
    <property type="evidence" value="ECO:0007669"/>
    <property type="project" value="TreeGrafter"/>
</dbReference>
<dbReference type="EMBL" id="MU857704">
    <property type="protein sequence ID" value="KAK4245305.1"/>
    <property type="molecule type" value="Genomic_DNA"/>
</dbReference>
<protein>
    <submittedName>
        <fullName evidence="8">Fungal-specific transcription factor domain-containing protein</fullName>
    </submittedName>
</protein>
<keyword evidence="5" id="KW-0804">Transcription</keyword>
<keyword evidence="3" id="KW-0805">Transcription regulation</keyword>
<dbReference type="GO" id="GO:0006351">
    <property type="term" value="P:DNA-templated transcription"/>
    <property type="evidence" value="ECO:0007669"/>
    <property type="project" value="InterPro"/>
</dbReference>
<keyword evidence="2" id="KW-0862">Zinc</keyword>
<gene>
    <name evidence="8" type="ORF">C7999DRAFT_16448</name>
</gene>
<dbReference type="InterPro" id="IPR007219">
    <property type="entry name" value="XnlR_reg_dom"/>
</dbReference>
<feature type="domain" description="Xylanolytic transcriptional activator regulatory" evidence="7">
    <location>
        <begin position="162"/>
        <end position="236"/>
    </location>
</feature>
<evidence type="ECO:0000259" key="7">
    <source>
        <dbReference type="SMART" id="SM00906"/>
    </source>
</evidence>
<sequence>MLELVSALANSQRALQREYQKALEPMVVHIESMVPIQKRMTGILPPQSVCDELVDFYFNVLETMYPIIHKASFIREYKEYWDGKSENDSLLPRLLCILCFGTRFGPSSSGYRSSIHIPTACVLVRDWLDGVRNKDKVDAYTLQTELLLRLAQWTIGVQKQAAWAHFGYVVRMAMEMGLHQDPSDLAGISEFNKEYRRKLWFAIMEMDFHLSLARNRIPLLGQKDYSCQPPRNRSDSELPVDARVLPESKPIEQVTDSHVQAFVARTLPMRMEAVELLARLDATEDQRRILEVGSRLEKILDVINDRFPRHILGKGDKHKTWRVRVLLDFHLRRPLMALYRPVVVGRANCSAHILWGFLRSCMAVLRYLDDEPVDDRSIGSELSVLSLFVLQQALIEAAIDVCWFIKQAREVNFANGLMWVPPPNSAHGGVPEPGAGNYIWYVKPVLLVTGVLRF</sequence>
<dbReference type="InterPro" id="IPR051430">
    <property type="entry name" value="Fungal_TF_Env_Response"/>
</dbReference>
<dbReference type="CDD" id="cd12148">
    <property type="entry name" value="fungal_TF_MHR"/>
    <property type="match status" value="1"/>
</dbReference>
<evidence type="ECO:0000256" key="1">
    <source>
        <dbReference type="ARBA" id="ARBA00022723"/>
    </source>
</evidence>
<dbReference type="GO" id="GO:0008270">
    <property type="term" value="F:zinc ion binding"/>
    <property type="evidence" value="ECO:0007669"/>
    <property type="project" value="InterPro"/>
</dbReference>